<feature type="non-terminal residue" evidence="1">
    <location>
        <position position="67"/>
    </location>
</feature>
<comment type="caution">
    <text evidence="1">The sequence shown here is derived from an EMBL/GenBank/DDBJ whole genome shotgun (WGS) entry which is preliminary data.</text>
</comment>
<dbReference type="EMBL" id="SMGI01000005">
    <property type="protein sequence ID" value="TCK64901.1"/>
    <property type="molecule type" value="Genomic_DNA"/>
</dbReference>
<sequence length="67" mass="8119">MKNRTTIKLEPVKHNNTDYVVIHFNNSSEVKDYIKGFYGIKQGKKNNTFYIKYYDTVINELFNYFRD</sequence>
<evidence type="ECO:0000313" key="1">
    <source>
        <dbReference type="EMBL" id="TCK64901.1"/>
    </source>
</evidence>
<reference evidence="1 2" key="1">
    <citation type="journal article" date="2015" name="Stand. Genomic Sci.">
        <title>Genomic Encyclopedia of Bacterial and Archaeal Type Strains, Phase III: the genomes of soil and plant-associated and newly described type strains.</title>
        <authorList>
            <person name="Whitman W.B."/>
            <person name="Woyke T."/>
            <person name="Klenk H.P."/>
            <person name="Zhou Y."/>
            <person name="Lilburn T.G."/>
            <person name="Beck B.J."/>
            <person name="De Vos P."/>
            <person name="Vandamme P."/>
            <person name="Eisen J.A."/>
            <person name="Garrity G."/>
            <person name="Hugenholtz P."/>
            <person name="Kyrpides N.C."/>
        </authorList>
    </citation>
    <scope>NUCLEOTIDE SEQUENCE [LARGE SCALE GENOMIC DNA]</scope>
    <source>
        <strain evidence="1 2">CECT 8445</strain>
    </source>
</reference>
<organism evidence="1 2">
    <name type="scientific">Winogradskyella wandonensis</name>
    <dbReference type="NCBI Taxonomy" id="1442586"/>
    <lineage>
        <taxon>Bacteria</taxon>
        <taxon>Pseudomonadati</taxon>
        <taxon>Bacteroidota</taxon>
        <taxon>Flavobacteriia</taxon>
        <taxon>Flavobacteriales</taxon>
        <taxon>Flavobacteriaceae</taxon>
        <taxon>Winogradskyella</taxon>
    </lineage>
</organism>
<name>A0A4V2PT30_9FLAO</name>
<keyword evidence="2" id="KW-1185">Reference proteome</keyword>
<protein>
    <submittedName>
        <fullName evidence="1">Uncharacterized protein</fullName>
    </submittedName>
</protein>
<gene>
    <name evidence="1" type="ORF">DFQ05_2641</name>
</gene>
<dbReference type="Proteomes" id="UP000295714">
    <property type="component" value="Unassembled WGS sequence"/>
</dbReference>
<proteinExistence type="predicted"/>
<dbReference type="RefSeq" id="WP_132705993.1">
    <property type="nucleotide sequence ID" value="NZ_SMGI01000005.1"/>
</dbReference>
<evidence type="ECO:0000313" key="2">
    <source>
        <dbReference type="Proteomes" id="UP000295714"/>
    </source>
</evidence>
<accession>A0A4V2PT30</accession>
<dbReference type="AlphaFoldDB" id="A0A4V2PT30"/>